<evidence type="ECO:0000256" key="3">
    <source>
        <dbReference type="ARBA" id="ARBA00006341"/>
    </source>
</evidence>
<dbReference type="InterPro" id="IPR045865">
    <property type="entry name" value="ACT-like_dom_sf"/>
</dbReference>
<keyword evidence="5 8" id="KW-0028">Amino-acid biosynthesis</keyword>
<dbReference type="GO" id="GO:0005829">
    <property type="term" value="C:cytosol"/>
    <property type="evidence" value="ECO:0007669"/>
    <property type="project" value="TreeGrafter"/>
</dbReference>
<comment type="pathway">
    <text evidence="2 8">Amino-acid biosynthesis; L-valine biosynthesis; L-valine from pyruvate: step 1/4.</text>
</comment>
<dbReference type="NCBIfam" id="TIGR00119">
    <property type="entry name" value="acolac_sm"/>
    <property type="match status" value="1"/>
</dbReference>
<reference evidence="10 11" key="1">
    <citation type="submission" date="2020-07" db="EMBL/GenBank/DDBJ databases">
        <title>Sequencing the genomes of 1000 actinobacteria strains.</title>
        <authorList>
            <person name="Klenk H.-P."/>
        </authorList>
    </citation>
    <scope>NUCLEOTIDE SEQUENCE [LARGE SCALE GENOMIC DNA]</scope>
    <source>
        <strain evidence="10 11">DSM 8598</strain>
    </source>
</reference>
<protein>
    <recommendedName>
        <fullName evidence="8">Acetolactate synthase small subunit</fullName>
        <shortName evidence="8">AHAS</shortName>
        <shortName evidence="8">ALS</shortName>
        <ecNumber evidence="8">2.2.1.6</ecNumber>
    </recommendedName>
    <alternativeName>
        <fullName evidence="8">Acetohydroxy-acid synthase small subunit</fullName>
    </alternativeName>
</protein>
<dbReference type="PROSITE" id="PS51671">
    <property type="entry name" value="ACT"/>
    <property type="match status" value="1"/>
</dbReference>
<comment type="caution">
    <text evidence="10">The sequence shown here is derived from an EMBL/GenBank/DDBJ whole genome shotgun (WGS) entry which is preliminary data.</text>
</comment>
<dbReference type="Pfam" id="PF10369">
    <property type="entry name" value="ALS_ss_C"/>
    <property type="match status" value="1"/>
</dbReference>
<keyword evidence="8 10" id="KW-0808">Transferase</keyword>
<evidence type="ECO:0000256" key="6">
    <source>
        <dbReference type="ARBA" id="ARBA00023304"/>
    </source>
</evidence>
<dbReference type="NCBIfam" id="NF008864">
    <property type="entry name" value="PRK11895.1"/>
    <property type="match status" value="1"/>
</dbReference>
<gene>
    <name evidence="10" type="ORF">BJY17_001169</name>
</gene>
<dbReference type="InterPro" id="IPR027271">
    <property type="entry name" value="Acetolactate_synth/TF_NikR_C"/>
</dbReference>
<dbReference type="FunFam" id="3.30.70.1150:FF:000001">
    <property type="entry name" value="Acetolactate synthase small subunit"/>
    <property type="match status" value="1"/>
</dbReference>
<comment type="catalytic activity">
    <reaction evidence="7 8">
        <text>2 pyruvate + H(+) = (2S)-2-acetolactate + CO2</text>
        <dbReference type="Rhea" id="RHEA:25249"/>
        <dbReference type="ChEBI" id="CHEBI:15361"/>
        <dbReference type="ChEBI" id="CHEBI:15378"/>
        <dbReference type="ChEBI" id="CHEBI:16526"/>
        <dbReference type="ChEBI" id="CHEBI:58476"/>
        <dbReference type="EC" id="2.2.1.6"/>
    </reaction>
</comment>
<evidence type="ECO:0000256" key="8">
    <source>
        <dbReference type="RuleBase" id="RU368092"/>
    </source>
</evidence>
<dbReference type="PANTHER" id="PTHR30239:SF0">
    <property type="entry name" value="ACETOLACTATE SYNTHASE SMALL SUBUNIT 1, CHLOROPLASTIC"/>
    <property type="match status" value="1"/>
</dbReference>
<comment type="function">
    <text evidence="8">Catalyzes the conversion of 2 pyruvate molecules into acetolactate in the first common step of the biosynthetic pathway of the branched-amino acids such as leucine, isoleucine, and valine.</text>
</comment>
<keyword evidence="11" id="KW-1185">Reference proteome</keyword>
<dbReference type="Gene3D" id="3.30.70.260">
    <property type="match status" value="1"/>
</dbReference>
<evidence type="ECO:0000256" key="5">
    <source>
        <dbReference type="ARBA" id="ARBA00022605"/>
    </source>
</evidence>
<sequence>MSTHVLSLLVEDKPGLLTRVAGLFARRGFNIESLAVGHSEIEGLSRITVVVDVDELPLEQVTKQLNKLVNVIKIVELDPAQAVQREHLLIKVRVDNTTRSQVLEAVNLFRARVVDVSTDALVIEVTGDSGKTTAFLKVLEPYGIKEIAQSGLLAIGRGGKSITERVFKN</sequence>
<dbReference type="InterPro" id="IPR004789">
    <property type="entry name" value="Acetalactate_synth_ssu"/>
</dbReference>
<evidence type="ECO:0000256" key="1">
    <source>
        <dbReference type="ARBA" id="ARBA00004974"/>
    </source>
</evidence>
<dbReference type="AlphaFoldDB" id="A0A852WQH0"/>
<evidence type="ECO:0000313" key="11">
    <source>
        <dbReference type="Proteomes" id="UP000549066"/>
    </source>
</evidence>
<dbReference type="FunFam" id="3.30.70.260:FF:000001">
    <property type="entry name" value="Acetolactate synthase, small subunit"/>
    <property type="match status" value="1"/>
</dbReference>
<comment type="subunit">
    <text evidence="4 8">Dimer of large and small chains.</text>
</comment>
<dbReference type="GO" id="GO:1990610">
    <property type="term" value="F:acetolactate synthase regulator activity"/>
    <property type="evidence" value="ECO:0007669"/>
    <property type="project" value="UniProtKB-UniRule"/>
</dbReference>
<dbReference type="GO" id="GO:0009099">
    <property type="term" value="P:L-valine biosynthetic process"/>
    <property type="evidence" value="ECO:0007669"/>
    <property type="project" value="UniProtKB-UniRule"/>
</dbReference>
<dbReference type="CDD" id="cd04878">
    <property type="entry name" value="ACT_AHAS"/>
    <property type="match status" value="1"/>
</dbReference>
<dbReference type="UniPathway" id="UPA00049">
    <property type="reaction ID" value="UER00059"/>
</dbReference>
<dbReference type="GO" id="GO:0009097">
    <property type="term" value="P:isoleucine biosynthetic process"/>
    <property type="evidence" value="ECO:0007669"/>
    <property type="project" value="UniProtKB-UniRule"/>
</dbReference>
<proteinExistence type="inferred from homology"/>
<dbReference type="Gene3D" id="3.30.70.1150">
    <property type="entry name" value="ACT-like. Chain A, domain 2"/>
    <property type="match status" value="1"/>
</dbReference>
<dbReference type="RefSeq" id="WP_179550539.1">
    <property type="nucleotide sequence ID" value="NZ_JACCFI010000001.1"/>
</dbReference>
<dbReference type="UniPathway" id="UPA00047">
    <property type="reaction ID" value="UER00055"/>
</dbReference>
<dbReference type="InterPro" id="IPR039557">
    <property type="entry name" value="AHAS_ACT"/>
</dbReference>
<dbReference type="Proteomes" id="UP000549066">
    <property type="component" value="Unassembled WGS sequence"/>
</dbReference>
<dbReference type="SUPFAM" id="SSF55021">
    <property type="entry name" value="ACT-like"/>
    <property type="match status" value="2"/>
</dbReference>
<name>A0A852WQH0_9MICO</name>
<evidence type="ECO:0000256" key="7">
    <source>
        <dbReference type="ARBA" id="ARBA00048670"/>
    </source>
</evidence>
<evidence type="ECO:0000256" key="4">
    <source>
        <dbReference type="ARBA" id="ARBA00011744"/>
    </source>
</evidence>
<dbReference type="PANTHER" id="PTHR30239">
    <property type="entry name" value="ACETOLACTATE SYNTHASE SMALL SUBUNIT"/>
    <property type="match status" value="1"/>
</dbReference>
<dbReference type="InterPro" id="IPR054480">
    <property type="entry name" value="AHAS_small-like_ACT"/>
</dbReference>
<accession>A0A852WQH0</accession>
<comment type="similarity">
    <text evidence="3 8">Belongs to the acetolactate synthase small subunit family.</text>
</comment>
<comment type="pathway">
    <text evidence="1 8">Amino-acid biosynthesis; L-isoleucine biosynthesis; L-isoleucine from 2-oxobutanoate: step 1/4.</text>
</comment>
<dbReference type="Pfam" id="PF22629">
    <property type="entry name" value="ACT_AHAS_ss"/>
    <property type="match status" value="1"/>
</dbReference>
<dbReference type="EMBL" id="JACCFI010000001">
    <property type="protein sequence ID" value="NYG20422.1"/>
    <property type="molecule type" value="Genomic_DNA"/>
</dbReference>
<dbReference type="GO" id="GO:0003984">
    <property type="term" value="F:acetolactate synthase activity"/>
    <property type="evidence" value="ECO:0007669"/>
    <property type="project" value="UniProtKB-UniRule"/>
</dbReference>
<evidence type="ECO:0000313" key="10">
    <source>
        <dbReference type="EMBL" id="NYG20422.1"/>
    </source>
</evidence>
<dbReference type="InterPro" id="IPR002912">
    <property type="entry name" value="ACT_dom"/>
</dbReference>
<dbReference type="InterPro" id="IPR019455">
    <property type="entry name" value="Acetolactate_synth_ssu_C"/>
</dbReference>
<dbReference type="EC" id="2.2.1.6" evidence="8"/>
<organism evidence="10 11">
    <name type="scientific">Agromyces hippuratus</name>
    <dbReference type="NCBI Taxonomy" id="286438"/>
    <lineage>
        <taxon>Bacteria</taxon>
        <taxon>Bacillati</taxon>
        <taxon>Actinomycetota</taxon>
        <taxon>Actinomycetes</taxon>
        <taxon>Micrococcales</taxon>
        <taxon>Microbacteriaceae</taxon>
        <taxon>Agromyces</taxon>
    </lineage>
</organism>
<evidence type="ECO:0000256" key="2">
    <source>
        <dbReference type="ARBA" id="ARBA00005025"/>
    </source>
</evidence>
<evidence type="ECO:0000259" key="9">
    <source>
        <dbReference type="PROSITE" id="PS51671"/>
    </source>
</evidence>
<feature type="domain" description="ACT" evidence="9">
    <location>
        <begin position="5"/>
        <end position="79"/>
    </location>
</feature>
<keyword evidence="6 8" id="KW-0100">Branched-chain amino acid biosynthesis</keyword>